<dbReference type="Pfam" id="PF02581">
    <property type="entry name" value="TMP-TENI"/>
    <property type="match status" value="1"/>
</dbReference>
<evidence type="ECO:0000256" key="2">
    <source>
        <dbReference type="ARBA" id="ARBA00022977"/>
    </source>
</evidence>
<dbReference type="CDD" id="cd00564">
    <property type="entry name" value="TMP_TenI"/>
    <property type="match status" value="1"/>
</dbReference>
<keyword evidence="7" id="KW-1185">Reference proteome</keyword>
<gene>
    <name evidence="4" type="ORF">Q5I04_03420</name>
    <name evidence="5" type="ORF">Q5I06_04580</name>
</gene>
<comment type="caution">
    <text evidence="5">The sequence shown here is derived from an EMBL/GenBank/DDBJ whole genome shotgun (WGS) entry which is preliminary data.</text>
</comment>
<protein>
    <submittedName>
        <fullName evidence="5">Thiamine phosphate synthase</fullName>
    </submittedName>
</protein>
<dbReference type="Proteomes" id="UP001177258">
    <property type="component" value="Unassembled WGS sequence"/>
</dbReference>
<keyword evidence="2" id="KW-0784">Thiamine biosynthesis</keyword>
<dbReference type="GO" id="GO:0009228">
    <property type="term" value="P:thiamine biosynthetic process"/>
    <property type="evidence" value="ECO:0007669"/>
    <property type="project" value="UniProtKB-KW"/>
</dbReference>
<evidence type="ECO:0000313" key="6">
    <source>
        <dbReference type="Proteomes" id="UP001177258"/>
    </source>
</evidence>
<dbReference type="RefSeq" id="WP_305516808.1">
    <property type="nucleotide sequence ID" value="NZ_JAUPEV010000004.1"/>
</dbReference>
<name>A0AA90T9N1_9HELI</name>
<dbReference type="PANTHER" id="PTHR20857">
    <property type="entry name" value="THIAMINE-PHOSPHATE PYROPHOSPHORYLASE"/>
    <property type="match status" value="1"/>
</dbReference>
<evidence type="ECO:0000256" key="1">
    <source>
        <dbReference type="ARBA" id="ARBA00004948"/>
    </source>
</evidence>
<dbReference type="PANTHER" id="PTHR20857:SF15">
    <property type="entry name" value="THIAMINE-PHOSPHATE SYNTHASE"/>
    <property type="match status" value="1"/>
</dbReference>
<dbReference type="Proteomes" id="UP001240777">
    <property type="component" value="Unassembled WGS sequence"/>
</dbReference>
<evidence type="ECO:0000313" key="4">
    <source>
        <dbReference type="EMBL" id="MDO7252963.1"/>
    </source>
</evidence>
<dbReference type="GO" id="GO:0005737">
    <property type="term" value="C:cytoplasm"/>
    <property type="evidence" value="ECO:0007669"/>
    <property type="project" value="TreeGrafter"/>
</dbReference>
<dbReference type="EMBL" id="JAUYZK010000005">
    <property type="protein sequence ID" value="MDP2539047.1"/>
    <property type="molecule type" value="Genomic_DNA"/>
</dbReference>
<dbReference type="GO" id="GO:0004789">
    <property type="term" value="F:thiamine-phosphate diphosphorylase activity"/>
    <property type="evidence" value="ECO:0007669"/>
    <property type="project" value="TreeGrafter"/>
</dbReference>
<dbReference type="InterPro" id="IPR022998">
    <property type="entry name" value="ThiamineP_synth_TenI"/>
</dbReference>
<reference evidence="4" key="2">
    <citation type="submission" date="2023-07" db="EMBL/GenBank/DDBJ databases">
        <authorList>
            <person name="Aydin F."/>
            <person name="Tarhane S."/>
            <person name="Saticioglu I.B."/>
            <person name="Karakaya E."/>
            <person name="Abay S."/>
            <person name="Guran O."/>
            <person name="Bozkurt E."/>
            <person name="Uzum N."/>
            <person name="Olgun K."/>
            <person name="Jablonski D."/>
        </authorList>
    </citation>
    <scope>NUCLEOTIDE SEQUENCE</scope>
    <source>
        <strain evidence="4">Faydin-H75</strain>
    </source>
</reference>
<sequence>MKLQSYFITSPSLYENNSVLGFSENLKNISSSYHIDKACFRDTMIFSNDLIDIFAKWCKKNKIQSFINLKNTETSIELAKIYNIQGIHIKGTNLHTIKKALDEKLSVFYSSHCANEAQKAIDAGVNFITLSPIFNTPNKGKPLGIEYLQGLSPIIKNSLFALGGIICQDQVSQIESTGVKGFASIRYFQNIKNAKR</sequence>
<reference evidence="4 6" key="3">
    <citation type="journal article" date="2024" name="Syst. Appl. Microbiol.">
        <title>Helicobacter cappadocius sp. nov., from lizards: The first psychrotrophic Helicobacter species.</title>
        <authorList>
            <person name="Aydin F."/>
            <person name="Tarhane S."/>
            <person name="Karakaya E."/>
            <person name="Abay S."/>
            <person name="Kayman T."/>
            <person name="Guran O."/>
            <person name="Bozkurt E."/>
            <person name="Uzum N."/>
            <person name="Avci A."/>
            <person name="Olgun K."/>
            <person name="Jablonski D."/>
            <person name="Guran C."/>
            <person name="Burcin Saticioglu I."/>
        </authorList>
    </citation>
    <scope>NUCLEOTIDE SEQUENCE [LARGE SCALE GENOMIC DNA]</scope>
    <source>
        <strain evidence="4">Faydin-H75</strain>
        <strain evidence="6">faydin-H76</strain>
    </source>
</reference>
<dbReference type="InterPro" id="IPR036206">
    <property type="entry name" value="ThiamineP_synth_sf"/>
</dbReference>
<dbReference type="SUPFAM" id="SSF51391">
    <property type="entry name" value="Thiamin phosphate synthase"/>
    <property type="match status" value="1"/>
</dbReference>
<dbReference type="Gene3D" id="3.20.20.70">
    <property type="entry name" value="Aldolase class I"/>
    <property type="match status" value="1"/>
</dbReference>
<reference evidence="5 7" key="1">
    <citation type="submission" date="2023-07" db="EMBL/GenBank/DDBJ databases">
        <title>Unpublished Manusciprt.</title>
        <authorList>
            <person name="Aydin F."/>
            <person name="Tarhane S."/>
            <person name="Saticioglu I.B."/>
            <person name="Karakaya E."/>
            <person name="Abay S."/>
            <person name="Guran O."/>
            <person name="Bozkurt E."/>
            <person name="Uzum N."/>
            <person name="Olgun K."/>
            <person name="Jablonski D."/>
        </authorList>
    </citation>
    <scope>NUCLEOTIDE SEQUENCE</scope>
    <source>
        <strain evidence="7">faydin-H75</strain>
        <strain evidence="5">Faydin-H76</strain>
    </source>
</reference>
<dbReference type="EMBL" id="JAUPEV010000004">
    <property type="protein sequence ID" value="MDO7252963.1"/>
    <property type="molecule type" value="Genomic_DNA"/>
</dbReference>
<evidence type="ECO:0000259" key="3">
    <source>
        <dbReference type="Pfam" id="PF02581"/>
    </source>
</evidence>
<dbReference type="AlphaFoldDB" id="A0AA90T9N1"/>
<evidence type="ECO:0000313" key="7">
    <source>
        <dbReference type="Proteomes" id="UP001240777"/>
    </source>
</evidence>
<comment type="pathway">
    <text evidence="1">Cofactor biosynthesis; thiamine diphosphate biosynthesis.</text>
</comment>
<evidence type="ECO:0000313" key="5">
    <source>
        <dbReference type="EMBL" id="MDP2539047.1"/>
    </source>
</evidence>
<accession>A0AA90T9N1</accession>
<dbReference type="InterPro" id="IPR013785">
    <property type="entry name" value="Aldolase_TIM"/>
</dbReference>
<organism evidence="5 6">
    <name type="scientific">Helicobacter cappadocius</name>
    <dbReference type="NCBI Taxonomy" id="3063998"/>
    <lineage>
        <taxon>Bacteria</taxon>
        <taxon>Pseudomonadati</taxon>
        <taxon>Campylobacterota</taxon>
        <taxon>Epsilonproteobacteria</taxon>
        <taxon>Campylobacterales</taxon>
        <taxon>Helicobacteraceae</taxon>
        <taxon>Helicobacter</taxon>
    </lineage>
</organism>
<feature type="domain" description="Thiamine phosphate synthase/TenI" evidence="3">
    <location>
        <begin position="53"/>
        <end position="186"/>
    </location>
</feature>
<proteinExistence type="predicted"/>